<name>A0ABS7ZNC1_9GAMM</name>
<dbReference type="Gene3D" id="1.20.120.450">
    <property type="entry name" value="dinb family like domain"/>
    <property type="match status" value="1"/>
</dbReference>
<proteinExistence type="predicted"/>
<keyword evidence="2" id="KW-1185">Reference proteome</keyword>
<organism evidence="1 2">
    <name type="scientific">Thalassolituus marinus</name>
    <dbReference type="NCBI Taxonomy" id="671053"/>
    <lineage>
        <taxon>Bacteria</taxon>
        <taxon>Pseudomonadati</taxon>
        <taxon>Pseudomonadota</taxon>
        <taxon>Gammaproteobacteria</taxon>
        <taxon>Oceanospirillales</taxon>
        <taxon>Oceanospirillaceae</taxon>
        <taxon>Thalassolituus</taxon>
    </lineage>
</organism>
<sequence>MDRRRFLAASLAGTTGLLLSGVAVKQVADSHQFDLAALIEEVAAMPLAQLKNDGAWSVAQVFQHLAQSIDYAIDGYPQLKSAAFRATAGSAAFSVFGAVGAMRHPLDQAIPGAPDLDESLSTENAFQLLQASAARFLAHSGELAPHFAYGDLTHQQYENAHWLHIRNHLTAFTSAIV</sequence>
<dbReference type="RefSeq" id="WP_225672987.1">
    <property type="nucleotide sequence ID" value="NZ_JAEDAH010000030.1"/>
</dbReference>
<protein>
    <submittedName>
        <fullName evidence="1">DUF1569 domain-containing protein</fullName>
    </submittedName>
</protein>
<dbReference type="InterPro" id="IPR034660">
    <property type="entry name" value="DinB/YfiT-like"/>
</dbReference>
<reference evidence="1 2" key="1">
    <citation type="submission" date="2020-12" db="EMBL/GenBank/DDBJ databases">
        <title>Novel Thalassolituus-related marine hydrocarbonoclastic bacteria mediated algae-derived hydrocarbons mineralization in twilight zone of the northern South China Sea.</title>
        <authorList>
            <person name="Dong C."/>
        </authorList>
    </citation>
    <scope>NUCLEOTIDE SEQUENCE [LARGE SCALE GENOMIC DNA]</scope>
    <source>
        <strain evidence="1 2">IMCC1826</strain>
    </source>
</reference>
<evidence type="ECO:0000313" key="2">
    <source>
        <dbReference type="Proteomes" id="UP000714380"/>
    </source>
</evidence>
<gene>
    <name evidence="1" type="ORF">I9W95_06260</name>
</gene>
<dbReference type="Pfam" id="PF07606">
    <property type="entry name" value="DUF1569"/>
    <property type="match status" value="1"/>
</dbReference>
<comment type="caution">
    <text evidence="1">The sequence shown here is derived from an EMBL/GenBank/DDBJ whole genome shotgun (WGS) entry which is preliminary data.</text>
</comment>
<evidence type="ECO:0000313" key="1">
    <source>
        <dbReference type="EMBL" id="MCA6063209.1"/>
    </source>
</evidence>
<dbReference type="InterPro" id="IPR011463">
    <property type="entry name" value="DUF1569"/>
</dbReference>
<dbReference type="Proteomes" id="UP000714380">
    <property type="component" value="Unassembled WGS sequence"/>
</dbReference>
<accession>A0ABS7ZNC1</accession>
<dbReference type="EMBL" id="JAEDAH010000030">
    <property type="protein sequence ID" value="MCA6063209.1"/>
    <property type="molecule type" value="Genomic_DNA"/>
</dbReference>